<dbReference type="GeneID" id="30145025"/>
<dbReference type="OrthoDB" id="30343at2759"/>
<feature type="coiled-coil region" evidence="5">
    <location>
        <begin position="135"/>
        <end position="199"/>
    </location>
</feature>
<gene>
    <name evidence="7" type="ORF">BABINDRAFT_145758</name>
</gene>
<dbReference type="SUPFAM" id="SSF57667">
    <property type="entry name" value="beta-beta-alpha zinc fingers"/>
    <property type="match status" value="1"/>
</dbReference>
<keyword evidence="2" id="KW-0863">Zinc-finger</keyword>
<dbReference type="RefSeq" id="XP_018984963.1">
    <property type="nucleotide sequence ID" value="XM_019127172.1"/>
</dbReference>
<dbReference type="InterPro" id="IPR040107">
    <property type="entry name" value="Snu23"/>
</dbReference>
<evidence type="ECO:0000256" key="2">
    <source>
        <dbReference type="ARBA" id="ARBA00022771"/>
    </source>
</evidence>
<keyword evidence="4" id="KW-0539">Nucleus</keyword>
<sequence>MEPNPDQKVTVNSYGRTSWNKEAYAQEALSRRKPAIEADSEAKAEVNAGTVTSHQLMQLREQVLEQVNLINTTTIISNQIAASNSKRGKGVGFYCDVCDLTFKDDYQFITHLNHPAHLKNVGFDEDVESQKEVSLQEVKDRLAMLKRNLALKREADGKEFDLSDRIKKRREFDLKEEEKRRVRRRAVKLRKRAETASADSDIAQMMGFGGFLSTKT</sequence>
<dbReference type="GO" id="GO:0005681">
    <property type="term" value="C:spliceosomal complex"/>
    <property type="evidence" value="ECO:0007669"/>
    <property type="project" value="InterPro"/>
</dbReference>
<dbReference type="InterPro" id="IPR036236">
    <property type="entry name" value="Znf_C2H2_sf"/>
</dbReference>
<evidence type="ECO:0000313" key="7">
    <source>
        <dbReference type="EMBL" id="ODQ79635.1"/>
    </source>
</evidence>
<name>A0A1E3QPL8_9ASCO</name>
<dbReference type="AlphaFoldDB" id="A0A1E3QPL8"/>
<evidence type="ECO:0000256" key="4">
    <source>
        <dbReference type="ARBA" id="ARBA00023242"/>
    </source>
</evidence>
<evidence type="ECO:0000313" key="8">
    <source>
        <dbReference type="Proteomes" id="UP000094336"/>
    </source>
</evidence>
<dbReference type="InterPro" id="IPR013087">
    <property type="entry name" value="Znf_C2H2_type"/>
</dbReference>
<dbReference type="InterPro" id="IPR022755">
    <property type="entry name" value="Znf_C2H2_jaz"/>
</dbReference>
<evidence type="ECO:0000256" key="5">
    <source>
        <dbReference type="SAM" id="Coils"/>
    </source>
</evidence>
<dbReference type="Pfam" id="PF12171">
    <property type="entry name" value="zf-C2H2_jaz"/>
    <property type="match status" value="1"/>
</dbReference>
<dbReference type="PANTHER" id="PTHR45986:SF1">
    <property type="entry name" value="ZINC FINGER MATRIN-TYPE PROTEIN 2"/>
    <property type="match status" value="1"/>
</dbReference>
<dbReference type="PANTHER" id="PTHR45986">
    <property type="entry name" value="ZINC FINGER MATRIN-TYPE PROTEIN 2"/>
    <property type="match status" value="1"/>
</dbReference>
<dbReference type="PROSITE" id="PS00028">
    <property type="entry name" value="ZINC_FINGER_C2H2_1"/>
    <property type="match status" value="1"/>
</dbReference>
<dbReference type="EMBL" id="KV454432">
    <property type="protein sequence ID" value="ODQ79635.1"/>
    <property type="molecule type" value="Genomic_DNA"/>
</dbReference>
<dbReference type="GO" id="GO:0000398">
    <property type="term" value="P:mRNA splicing, via spliceosome"/>
    <property type="evidence" value="ECO:0007669"/>
    <property type="project" value="InterPro"/>
</dbReference>
<feature type="domain" description="C2H2-type" evidence="6">
    <location>
        <begin position="95"/>
        <end position="117"/>
    </location>
</feature>
<organism evidence="7 8">
    <name type="scientific">Babjeviella inositovora NRRL Y-12698</name>
    <dbReference type="NCBI Taxonomy" id="984486"/>
    <lineage>
        <taxon>Eukaryota</taxon>
        <taxon>Fungi</taxon>
        <taxon>Dikarya</taxon>
        <taxon>Ascomycota</taxon>
        <taxon>Saccharomycotina</taxon>
        <taxon>Pichiomycetes</taxon>
        <taxon>Serinales incertae sedis</taxon>
        <taxon>Babjeviella</taxon>
    </lineage>
</organism>
<dbReference type="GO" id="GO:0008270">
    <property type="term" value="F:zinc ion binding"/>
    <property type="evidence" value="ECO:0007669"/>
    <property type="project" value="UniProtKB-KW"/>
</dbReference>
<dbReference type="STRING" id="984486.A0A1E3QPL8"/>
<reference evidence="8" key="1">
    <citation type="submission" date="2016-05" db="EMBL/GenBank/DDBJ databases">
        <title>Comparative genomics of biotechnologically important yeasts.</title>
        <authorList>
            <consortium name="DOE Joint Genome Institute"/>
            <person name="Riley R."/>
            <person name="Haridas S."/>
            <person name="Wolfe K.H."/>
            <person name="Lopes M.R."/>
            <person name="Hittinger C.T."/>
            <person name="Goker M."/>
            <person name="Salamov A."/>
            <person name="Wisecaver J."/>
            <person name="Long T.M."/>
            <person name="Aerts A.L."/>
            <person name="Barry K."/>
            <person name="Choi C."/>
            <person name="Clum A."/>
            <person name="Coughlan A.Y."/>
            <person name="Deshpande S."/>
            <person name="Douglass A.P."/>
            <person name="Hanson S.J."/>
            <person name="Klenk H.-P."/>
            <person name="Labutti K."/>
            <person name="Lapidus A."/>
            <person name="Lindquist E."/>
            <person name="Lipzen A."/>
            <person name="Meier-Kolthoff J.P."/>
            <person name="Ohm R.A."/>
            <person name="Otillar R.P."/>
            <person name="Pangilinan J."/>
            <person name="Peng Y."/>
            <person name="Rokas A."/>
            <person name="Rosa C.A."/>
            <person name="Scheuner C."/>
            <person name="Sibirny A.A."/>
            <person name="Slot J.C."/>
            <person name="Stielow J.B."/>
            <person name="Sun H."/>
            <person name="Kurtzman C.P."/>
            <person name="Blackwell M."/>
            <person name="Grigoriev I.V."/>
            <person name="Jeffries T.W."/>
        </authorList>
    </citation>
    <scope>NUCLEOTIDE SEQUENCE [LARGE SCALE GENOMIC DNA]</scope>
    <source>
        <strain evidence="8">NRRL Y-12698</strain>
    </source>
</reference>
<keyword evidence="5" id="KW-0175">Coiled coil</keyword>
<evidence type="ECO:0000256" key="1">
    <source>
        <dbReference type="ARBA" id="ARBA00022723"/>
    </source>
</evidence>
<accession>A0A1E3QPL8</accession>
<keyword evidence="3" id="KW-0862">Zinc</keyword>
<dbReference type="GO" id="GO:0046540">
    <property type="term" value="C:U4/U6 x U5 tri-snRNP complex"/>
    <property type="evidence" value="ECO:0007669"/>
    <property type="project" value="TreeGrafter"/>
</dbReference>
<protein>
    <recommendedName>
        <fullName evidence="6">C2H2-type domain-containing protein</fullName>
    </recommendedName>
</protein>
<keyword evidence="8" id="KW-1185">Reference proteome</keyword>
<evidence type="ECO:0000259" key="6">
    <source>
        <dbReference type="PROSITE" id="PS00028"/>
    </source>
</evidence>
<dbReference type="Proteomes" id="UP000094336">
    <property type="component" value="Unassembled WGS sequence"/>
</dbReference>
<keyword evidence="1" id="KW-0479">Metal-binding</keyword>
<proteinExistence type="predicted"/>
<evidence type="ECO:0000256" key="3">
    <source>
        <dbReference type="ARBA" id="ARBA00022833"/>
    </source>
</evidence>